<dbReference type="Proteomes" id="UP001059380">
    <property type="component" value="Chromosome"/>
</dbReference>
<keyword evidence="2" id="KW-0732">Signal</keyword>
<keyword evidence="4" id="KW-1185">Reference proteome</keyword>
<evidence type="ECO:0000313" key="4">
    <source>
        <dbReference type="Proteomes" id="UP001059380"/>
    </source>
</evidence>
<gene>
    <name evidence="3" type="ORF">MOP44_10910</name>
</gene>
<evidence type="ECO:0000256" key="1">
    <source>
        <dbReference type="SAM" id="MobiDB-lite"/>
    </source>
</evidence>
<dbReference type="RefSeq" id="WP_260796071.1">
    <property type="nucleotide sequence ID" value="NZ_CP093313.1"/>
</dbReference>
<dbReference type="Gene3D" id="2.60.40.10">
    <property type="entry name" value="Immunoglobulins"/>
    <property type="match status" value="1"/>
</dbReference>
<dbReference type="InterPro" id="IPR013783">
    <property type="entry name" value="Ig-like_fold"/>
</dbReference>
<proteinExistence type="predicted"/>
<organism evidence="3 4">
    <name type="scientific">Occallatibacter riparius</name>
    <dbReference type="NCBI Taxonomy" id="1002689"/>
    <lineage>
        <taxon>Bacteria</taxon>
        <taxon>Pseudomonadati</taxon>
        <taxon>Acidobacteriota</taxon>
        <taxon>Terriglobia</taxon>
        <taxon>Terriglobales</taxon>
        <taxon>Acidobacteriaceae</taxon>
        <taxon>Occallatibacter</taxon>
    </lineage>
</organism>
<accession>A0A9J7BUU0</accession>
<feature type="signal peptide" evidence="2">
    <location>
        <begin position="1"/>
        <end position="24"/>
    </location>
</feature>
<evidence type="ECO:0000256" key="2">
    <source>
        <dbReference type="SAM" id="SignalP"/>
    </source>
</evidence>
<feature type="compositionally biased region" description="Polar residues" evidence="1">
    <location>
        <begin position="161"/>
        <end position="175"/>
    </location>
</feature>
<dbReference type="SUPFAM" id="SSF49299">
    <property type="entry name" value="PKD domain"/>
    <property type="match status" value="1"/>
</dbReference>
<name>A0A9J7BUU0_9BACT</name>
<feature type="chain" id="PRO_5039920950" evidence="2">
    <location>
        <begin position="25"/>
        <end position="368"/>
    </location>
</feature>
<protein>
    <submittedName>
        <fullName evidence="3">Uncharacterized protein</fullName>
    </submittedName>
</protein>
<dbReference type="AlphaFoldDB" id="A0A9J7BUU0"/>
<feature type="region of interest" description="Disordered" evidence="1">
    <location>
        <begin position="153"/>
        <end position="177"/>
    </location>
</feature>
<sequence length="368" mass="39525">MPAFNELVRVSALSLCVIATPVVAQVTITGNEPVNGGTYTLPALISAHATSPQGISGWRVYFGNTSYYSSSTGLGGNLDVTIASVPTGTYKVTVTAWDNGGNNSSYVVQTVNVVASPMPTPPQGTKEYANIQNDSAGSWQPCTSNMIQSNGKPCAGGTSGGTSDLRTGQSPSLSGGSLAEYSDSSGIYYNTMYYNHLGCPGIGCDAVKNMLLDEWMYPKPSPSNGFQQLEFDPDLYDTNGYEYFGSVACDMSGGSSGTWKVWDMGGGQGWISTSRSCTMQPNQWHHLQLYVTYNVTGIGCPNSVPCYTYKTMTWDGATVFQNLGWSYNAKKIASSGNGTLNVEQQIDNYPAQGVNNTVYYDNYNLWVW</sequence>
<dbReference type="InterPro" id="IPR035986">
    <property type="entry name" value="PKD_dom_sf"/>
</dbReference>
<reference evidence="3" key="1">
    <citation type="submission" date="2021-04" db="EMBL/GenBank/DDBJ databases">
        <title>Phylogenetic analysis of Acidobacteriaceae.</title>
        <authorList>
            <person name="Qiu L."/>
            <person name="Zhang Q."/>
        </authorList>
    </citation>
    <scope>NUCLEOTIDE SEQUENCE</scope>
    <source>
        <strain evidence="3">DSM 25168</strain>
    </source>
</reference>
<dbReference type="KEGG" id="orp:MOP44_10910"/>
<dbReference type="EMBL" id="CP093313">
    <property type="protein sequence ID" value="UWZ86431.1"/>
    <property type="molecule type" value="Genomic_DNA"/>
</dbReference>
<evidence type="ECO:0000313" key="3">
    <source>
        <dbReference type="EMBL" id="UWZ86431.1"/>
    </source>
</evidence>